<dbReference type="GO" id="GO:0016094">
    <property type="term" value="P:polyprenol biosynthetic process"/>
    <property type="evidence" value="ECO:0007669"/>
    <property type="project" value="TreeGrafter"/>
</dbReference>
<dbReference type="InterPro" id="IPR036424">
    <property type="entry name" value="UPP_synth-like_sf"/>
</dbReference>
<name>A0A0G3WDH2_9CLOT</name>
<dbReference type="PANTHER" id="PTHR10291">
    <property type="entry name" value="DEHYDRODOLICHYL DIPHOSPHATE SYNTHASE FAMILY MEMBER"/>
    <property type="match status" value="1"/>
</dbReference>
<feature type="binding site" evidence="2">
    <location>
        <position position="32"/>
    </location>
    <ligand>
        <name>Mg(2+)</name>
        <dbReference type="ChEBI" id="CHEBI:18420"/>
    </ligand>
</feature>
<gene>
    <name evidence="3" type="primary">uppS2</name>
    <name evidence="3" type="ORF">CACET_c19960</name>
</gene>
<keyword evidence="4" id="KW-1185">Reference proteome</keyword>
<reference evidence="3 4" key="1">
    <citation type="submission" date="2014-10" db="EMBL/GenBank/DDBJ databases">
        <title>Genome sequence of Clostridium aceticum DSM 1496.</title>
        <authorList>
            <person name="Poehlein A."/>
            <person name="Schiel-Bengelsdorf B."/>
            <person name="Gottschalk G."/>
            <person name="Duerre P."/>
            <person name="Daniel R."/>
        </authorList>
    </citation>
    <scope>NUCLEOTIDE SEQUENCE [LARGE SCALE GENOMIC DNA]</scope>
    <source>
        <strain evidence="3 4">DSM 1496</strain>
    </source>
</reference>
<dbReference type="FunFam" id="3.40.1180.10:FF:000001">
    <property type="entry name" value="(2E,6E)-farnesyl-diphosphate-specific ditrans,polycis-undecaprenyl-diphosphate synthase"/>
    <property type="match status" value="1"/>
</dbReference>
<comment type="similarity">
    <text evidence="2">Belongs to the UPP synthase family.</text>
</comment>
<keyword evidence="1 2" id="KW-0808">Transferase</keyword>
<keyword evidence="2" id="KW-0460">Magnesium</keyword>
<organism evidence="3 4">
    <name type="scientific">Clostridium aceticum</name>
    <dbReference type="NCBI Taxonomy" id="84022"/>
    <lineage>
        <taxon>Bacteria</taxon>
        <taxon>Bacillati</taxon>
        <taxon>Bacillota</taxon>
        <taxon>Clostridia</taxon>
        <taxon>Eubacteriales</taxon>
        <taxon>Clostridiaceae</taxon>
        <taxon>Clostridium</taxon>
    </lineage>
</organism>
<sequence>MNKTSDIIEDKDAKIFYNHQEKVPQHVGIIMDGNGRWAKKRNLPRTLGHRAGVNAIREVIKTASNIGVKYLTLYAFSTENWKRSTDEVSALMKLLIEYLKKEVSELHKNNVKINTIGDLTKFPKAVSAEIDRAKELTKNNEGLCVNIALNYGSRDEMVRCVKNIAEKLLSEALEMKDIDENLIKIHLDTGDCPDPDLLIRTSGEYRLSNFLLWQVAYTELWFSDVYWPDFTGAHLLEAIEDFKNRQRRYGGA</sequence>
<dbReference type="Gene3D" id="3.40.1180.10">
    <property type="entry name" value="Decaprenyl diphosphate synthase-like"/>
    <property type="match status" value="1"/>
</dbReference>
<evidence type="ECO:0000313" key="4">
    <source>
        <dbReference type="Proteomes" id="UP000035704"/>
    </source>
</evidence>
<protein>
    <recommendedName>
        <fullName evidence="2">Isoprenyl transferase</fullName>
        <ecNumber evidence="2">2.5.1.-</ecNumber>
    </recommendedName>
</protein>
<dbReference type="PATRIC" id="fig|84022.6.peg.1993"/>
<evidence type="ECO:0000256" key="2">
    <source>
        <dbReference type="HAMAP-Rule" id="MF_01139"/>
    </source>
</evidence>
<dbReference type="InterPro" id="IPR018520">
    <property type="entry name" value="UPP_synth-like_CS"/>
</dbReference>
<feature type="binding site" evidence="2">
    <location>
        <position position="83"/>
    </location>
    <ligand>
        <name>substrate</name>
    </ligand>
</feature>
<feature type="binding site" evidence="2">
    <location>
        <begin position="206"/>
        <end position="208"/>
    </location>
    <ligand>
        <name>substrate</name>
    </ligand>
</feature>
<dbReference type="KEGG" id="cace:CACET_c19960"/>
<dbReference type="InterPro" id="IPR001441">
    <property type="entry name" value="UPP_synth-like"/>
</dbReference>
<dbReference type="PROSITE" id="PS01066">
    <property type="entry name" value="UPP_SYNTHASE"/>
    <property type="match status" value="1"/>
</dbReference>
<dbReference type="NCBIfam" id="NF011405">
    <property type="entry name" value="PRK14830.1"/>
    <property type="match status" value="1"/>
</dbReference>
<dbReference type="NCBIfam" id="TIGR00055">
    <property type="entry name" value="uppS"/>
    <property type="match status" value="1"/>
</dbReference>
<feature type="binding site" evidence="2">
    <location>
        <position position="200"/>
    </location>
    <ligand>
        <name>substrate</name>
    </ligand>
</feature>
<comment type="cofactor">
    <cofactor evidence="2">
        <name>Mg(2+)</name>
        <dbReference type="ChEBI" id="CHEBI:18420"/>
    </cofactor>
    <text evidence="2">Binds 2 magnesium ions per subunit.</text>
</comment>
<feature type="binding site" evidence="2">
    <location>
        <position position="81"/>
    </location>
    <ligand>
        <name>substrate</name>
    </ligand>
</feature>
<accession>A0A0G3WDH2</accession>
<dbReference type="GO" id="GO:0005829">
    <property type="term" value="C:cytosol"/>
    <property type="evidence" value="ECO:0007669"/>
    <property type="project" value="TreeGrafter"/>
</dbReference>
<dbReference type="Pfam" id="PF01255">
    <property type="entry name" value="Prenyltransf"/>
    <property type="match status" value="1"/>
</dbReference>
<dbReference type="HAMAP" id="MF_01139">
    <property type="entry name" value="ISPT"/>
    <property type="match status" value="1"/>
</dbReference>
<feature type="binding site" evidence="2">
    <location>
        <begin position="33"/>
        <end position="36"/>
    </location>
    <ligand>
        <name>substrate</name>
    </ligand>
</feature>
<comment type="subunit">
    <text evidence="2">Homodimer.</text>
</comment>
<dbReference type="Proteomes" id="UP000035704">
    <property type="component" value="Chromosome"/>
</dbReference>
<dbReference type="PANTHER" id="PTHR10291:SF0">
    <property type="entry name" value="DEHYDRODOLICHYL DIPHOSPHATE SYNTHASE 2"/>
    <property type="match status" value="1"/>
</dbReference>
<evidence type="ECO:0000256" key="1">
    <source>
        <dbReference type="ARBA" id="ARBA00022679"/>
    </source>
</evidence>
<dbReference type="AlphaFoldDB" id="A0A0G3WDH2"/>
<dbReference type="GO" id="GO:0030145">
    <property type="term" value="F:manganese ion binding"/>
    <property type="evidence" value="ECO:0007669"/>
    <property type="project" value="TreeGrafter"/>
</dbReference>
<feature type="binding site" evidence="2">
    <location>
        <begin position="77"/>
        <end position="79"/>
    </location>
    <ligand>
        <name>substrate</name>
    </ligand>
</feature>
<feature type="binding site" evidence="2">
    <location>
        <position position="45"/>
    </location>
    <ligand>
        <name>substrate</name>
    </ligand>
</feature>
<dbReference type="GO" id="GO:0000287">
    <property type="term" value="F:magnesium ion binding"/>
    <property type="evidence" value="ECO:0007669"/>
    <property type="project" value="UniProtKB-UniRule"/>
</dbReference>
<dbReference type="EC" id="2.5.1.-" evidence="2"/>
<keyword evidence="2" id="KW-0479">Metal-binding</keyword>
<feature type="binding site" evidence="2">
    <location>
        <position position="49"/>
    </location>
    <ligand>
        <name>substrate</name>
    </ligand>
</feature>
<dbReference type="SUPFAM" id="SSF64005">
    <property type="entry name" value="Undecaprenyl diphosphate synthase"/>
    <property type="match status" value="1"/>
</dbReference>
<dbReference type="STRING" id="84022.CACET_c19960"/>
<proteinExistence type="inferred from homology"/>
<feature type="active site" description="Proton acceptor" evidence="2">
    <location>
        <position position="80"/>
    </location>
</feature>
<dbReference type="OrthoDB" id="4191603at2"/>
<feature type="active site" evidence="2">
    <location>
        <position position="32"/>
    </location>
</feature>
<dbReference type="CDD" id="cd00475">
    <property type="entry name" value="Cis_IPPS"/>
    <property type="match status" value="1"/>
</dbReference>
<evidence type="ECO:0000313" key="3">
    <source>
        <dbReference type="EMBL" id="AKL95444.1"/>
    </source>
</evidence>
<feature type="binding site" evidence="2">
    <location>
        <position position="219"/>
    </location>
    <ligand>
        <name>Mg(2+)</name>
        <dbReference type="ChEBI" id="CHEBI:18420"/>
    </ligand>
</feature>
<dbReference type="GO" id="GO:0008834">
    <property type="term" value="F:ditrans,polycis-undecaprenyl-diphosphate synthase [(2E,6E)-farnesyl-diphosphate specific] activity"/>
    <property type="evidence" value="ECO:0007669"/>
    <property type="project" value="TreeGrafter"/>
</dbReference>
<dbReference type="EMBL" id="CP009687">
    <property type="protein sequence ID" value="AKL95444.1"/>
    <property type="molecule type" value="Genomic_DNA"/>
</dbReference>
<dbReference type="RefSeq" id="WP_044825913.1">
    <property type="nucleotide sequence ID" value="NZ_CP009687.1"/>
</dbReference>
<comment type="function">
    <text evidence="2">Catalyzes the condensation of isopentenyl diphosphate (IPP) with allylic pyrophosphates generating different type of terpenoids.</text>
</comment>
<feature type="binding site" evidence="2">
    <location>
        <position position="37"/>
    </location>
    <ligand>
        <name>substrate</name>
    </ligand>
</feature>